<proteinExistence type="predicted"/>
<dbReference type="eggNOG" id="COG3431">
    <property type="taxonomic scope" value="Bacteria"/>
</dbReference>
<evidence type="ECO:0000313" key="2">
    <source>
        <dbReference type="EMBL" id="CCO57828.1"/>
    </source>
</evidence>
<name>U4KFH3_9VIBR</name>
<dbReference type="SMART" id="SM01034">
    <property type="entry name" value="BLUF"/>
    <property type="match status" value="1"/>
</dbReference>
<evidence type="ECO:0000259" key="1">
    <source>
        <dbReference type="PROSITE" id="PS50925"/>
    </source>
</evidence>
<dbReference type="InterPro" id="IPR007024">
    <property type="entry name" value="BLUF_domain"/>
</dbReference>
<keyword evidence="3" id="KW-1185">Reference proteome</keyword>
<dbReference type="GO" id="GO:0009882">
    <property type="term" value="F:blue light photoreceptor activity"/>
    <property type="evidence" value="ECO:0007669"/>
    <property type="project" value="InterPro"/>
</dbReference>
<dbReference type="InterPro" id="IPR036046">
    <property type="entry name" value="Acylphosphatase-like_dom_sf"/>
</dbReference>
<dbReference type="KEGG" id="vni:VIBNI_A1721"/>
<dbReference type="Gene3D" id="3.30.70.100">
    <property type="match status" value="1"/>
</dbReference>
<evidence type="ECO:0000313" key="3">
    <source>
        <dbReference type="Proteomes" id="UP000016895"/>
    </source>
</evidence>
<dbReference type="OrthoDB" id="557705at2"/>
<dbReference type="Proteomes" id="UP000016895">
    <property type="component" value="Chromosome 1"/>
</dbReference>
<dbReference type="GO" id="GO:0071949">
    <property type="term" value="F:FAD binding"/>
    <property type="evidence" value="ECO:0007669"/>
    <property type="project" value="InterPro"/>
</dbReference>
<gene>
    <name evidence="2" type="ORF">VIBNI_A1721</name>
</gene>
<feature type="domain" description="BLUF" evidence="1">
    <location>
        <begin position="3"/>
        <end position="94"/>
    </location>
</feature>
<protein>
    <submittedName>
        <fullName evidence="2">Putative BLUF domain containing protein</fullName>
    </submittedName>
</protein>
<dbReference type="Gene3D" id="6.10.140.430">
    <property type="match status" value="1"/>
</dbReference>
<dbReference type="STRING" id="28173.VIBNI_A1721"/>
<dbReference type="AlphaFoldDB" id="U4KFH3"/>
<dbReference type="SUPFAM" id="SSF54975">
    <property type="entry name" value="Acylphosphatase/BLUF domain-like"/>
    <property type="match status" value="1"/>
</dbReference>
<reference evidence="2 3" key="1">
    <citation type="journal article" date="2013" name="ISME J.">
        <title>Comparative genomics of pathogenic lineages of Vibrio nigripulchritudo identifies virulence-associated traits.</title>
        <authorList>
            <person name="Goudenege D."/>
            <person name="Labreuche Y."/>
            <person name="Krin E."/>
            <person name="Ansquer D."/>
            <person name="Mangenot S."/>
            <person name="Calteau A."/>
            <person name="Medigue C."/>
            <person name="Mazel D."/>
            <person name="Polz M.F."/>
            <person name="Le Roux F."/>
        </authorList>
    </citation>
    <scope>NUCLEOTIDE SEQUENCE [LARGE SCALE GENOMIC DNA]</scope>
    <source>
        <strain evidence="3">SnF1</strain>
    </source>
</reference>
<dbReference type="PROSITE" id="PS50925">
    <property type="entry name" value="BLUF"/>
    <property type="match status" value="1"/>
</dbReference>
<dbReference type="Pfam" id="PF04940">
    <property type="entry name" value="BLUF"/>
    <property type="match status" value="1"/>
</dbReference>
<organism evidence="2 3">
    <name type="scientific">Vibrio nigripulchritudo</name>
    <dbReference type="NCBI Taxonomy" id="28173"/>
    <lineage>
        <taxon>Bacteria</taxon>
        <taxon>Pseudomonadati</taxon>
        <taxon>Pseudomonadota</taxon>
        <taxon>Gammaproteobacteria</taxon>
        <taxon>Vibrionales</taxon>
        <taxon>Vibrionaceae</taxon>
        <taxon>Vibrio</taxon>
    </lineage>
</organism>
<accession>U4KFH3</accession>
<dbReference type="RefSeq" id="WP_022550718.1">
    <property type="nucleotide sequence ID" value="NC_022528.1"/>
</dbReference>
<sequence>MATIRLLYYSEATKEMSLADLKEILGTARDNNSSQDICGMLCYDNQFFLQVLEGDSEEVSELFIKIGQDVRHDRVAIMSVQQIEKPAFQNWQMGYAGSSELLQSLLQELNLDAFEPDKLTPKQAAEILYRLSKSQTEV</sequence>
<dbReference type="EMBL" id="FO203526">
    <property type="protein sequence ID" value="CCO57828.1"/>
    <property type="molecule type" value="Genomic_DNA"/>
</dbReference>
<dbReference type="PATRIC" id="fig|1260221.3.peg.1640"/>